<protein>
    <recommendedName>
        <fullName evidence="3">Nucleotidyl transferase AbiEii/AbiGii toxin family protein</fullName>
    </recommendedName>
</protein>
<sequence>MPTCFEPRLEVLPPAQRRLWPSLAPAPGLGFVLYGGTAVALYLGHRTSVDFDFFRAEPLDKDEIHRAFPRVADGAILQDRVDTLVASVPTPDGAVKLSFFGGLDIGRVAEPLQTADGVLLAASPLDLLATKLKAILDRAQARDYQDIAALLRAGGSLASGVAAFRALFAGEPATVLRAIGYFADVPAVSAADRDTLTAARDAVCELPAVTATPGRLAVPVGPCDAIVDPFPR</sequence>
<gene>
    <name evidence="1" type="ORF">CH338_12705</name>
</gene>
<dbReference type="Pfam" id="PF08843">
    <property type="entry name" value="AbiEii"/>
    <property type="match status" value="1"/>
</dbReference>
<dbReference type="OrthoDB" id="9796281at2"/>
<reference evidence="1 2" key="1">
    <citation type="submission" date="2017-07" db="EMBL/GenBank/DDBJ databases">
        <title>Draft Genome Sequences of Select Purple Nonsulfur Bacteria.</title>
        <authorList>
            <person name="Lasarre B."/>
            <person name="Mckinlay J.B."/>
        </authorList>
    </citation>
    <scope>NUCLEOTIDE SEQUENCE [LARGE SCALE GENOMIC DNA]</scope>
    <source>
        <strain evidence="1 2">DSM 11907</strain>
    </source>
</reference>
<dbReference type="InterPro" id="IPR014942">
    <property type="entry name" value="AbiEii"/>
</dbReference>
<proteinExistence type="predicted"/>
<dbReference type="EMBL" id="NPEU01000126">
    <property type="protein sequence ID" value="RAI38438.1"/>
    <property type="molecule type" value="Genomic_DNA"/>
</dbReference>
<dbReference type="RefSeq" id="WP_111357541.1">
    <property type="nucleotide sequence ID" value="NZ_NHSK01000149.1"/>
</dbReference>
<name>A0A327KSS2_9BRAD</name>
<organism evidence="1 2">
    <name type="scientific">Rhodoplanes elegans</name>
    <dbReference type="NCBI Taxonomy" id="29408"/>
    <lineage>
        <taxon>Bacteria</taxon>
        <taxon>Pseudomonadati</taxon>
        <taxon>Pseudomonadota</taxon>
        <taxon>Alphaproteobacteria</taxon>
        <taxon>Hyphomicrobiales</taxon>
        <taxon>Nitrobacteraceae</taxon>
        <taxon>Rhodoplanes</taxon>
    </lineage>
</organism>
<accession>A0A327KSS2</accession>
<comment type="caution">
    <text evidence="1">The sequence shown here is derived from an EMBL/GenBank/DDBJ whole genome shotgun (WGS) entry which is preliminary data.</text>
</comment>
<evidence type="ECO:0000313" key="1">
    <source>
        <dbReference type="EMBL" id="RAI38438.1"/>
    </source>
</evidence>
<evidence type="ECO:0008006" key="3">
    <source>
        <dbReference type="Google" id="ProtNLM"/>
    </source>
</evidence>
<dbReference type="AlphaFoldDB" id="A0A327KSS2"/>
<dbReference type="Proteomes" id="UP000248863">
    <property type="component" value="Unassembled WGS sequence"/>
</dbReference>
<keyword evidence="2" id="KW-1185">Reference proteome</keyword>
<evidence type="ECO:0000313" key="2">
    <source>
        <dbReference type="Proteomes" id="UP000248863"/>
    </source>
</evidence>